<dbReference type="Proteomes" id="UP000183104">
    <property type="component" value="Unassembled WGS sequence"/>
</dbReference>
<dbReference type="InterPro" id="IPR011006">
    <property type="entry name" value="CheY-like_superfamily"/>
</dbReference>
<dbReference type="GO" id="GO:0005524">
    <property type="term" value="F:ATP binding"/>
    <property type="evidence" value="ECO:0007669"/>
    <property type="project" value="UniProtKB-KW"/>
</dbReference>
<dbReference type="CDD" id="cd16922">
    <property type="entry name" value="HATPase_EvgS-ArcB-TorS-like"/>
    <property type="match status" value="1"/>
</dbReference>
<keyword evidence="13" id="KW-1133">Transmembrane helix</keyword>
<evidence type="ECO:0000256" key="13">
    <source>
        <dbReference type="SAM" id="Phobius"/>
    </source>
</evidence>
<dbReference type="SUPFAM" id="SSF55874">
    <property type="entry name" value="ATPase domain of HSP90 chaperone/DNA topoisomerase II/histidine kinase"/>
    <property type="match status" value="1"/>
</dbReference>
<feature type="modified residue" description="4-aspartylphosphate" evidence="10">
    <location>
        <position position="635"/>
    </location>
</feature>
<dbReference type="SUPFAM" id="SSF52172">
    <property type="entry name" value="CheY-like"/>
    <property type="match status" value="1"/>
</dbReference>
<evidence type="ECO:0000259" key="16">
    <source>
        <dbReference type="PROSITE" id="PS50894"/>
    </source>
</evidence>
<keyword evidence="13" id="KW-0812">Transmembrane</keyword>
<dbReference type="SMART" id="SM00073">
    <property type="entry name" value="HPT"/>
    <property type="match status" value="1"/>
</dbReference>
<dbReference type="GO" id="GO:0005886">
    <property type="term" value="C:plasma membrane"/>
    <property type="evidence" value="ECO:0007669"/>
    <property type="project" value="UniProtKB-SubCell"/>
</dbReference>
<dbReference type="GO" id="GO:0000155">
    <property type="term" value="F:phosphorelay sensor kinase activity"/>
    <property type="evidence" value="ECO:0007669"/>
    <property type="project" value="InterPro"/>
</dbReference>
<evidence type="ECO:0000256" key="5">
    <source>
        <dbReference type="ARBA" id="ARBA00022741"/>
    </source>
</evidence>
<evidence type="ECO:0000259" key="14">
    <source>
        <dbReference type="PROSITE" id="PS50109"/>
    </source>
</evidence>
<dbReference type="CDD" id="cd00088">
    <property type="entry name" value="HPT"/>
    <property type="match status" value="1"/>
</dbReference>
<evidence type="ECO:0000313" key="17">
    <source>
        <dbReference type="EMBL" id="SCY27462.1"/>
    </source>
</evidence>
<evidence type="ECO:0000256" key="3">
    <source>
        <dbReference type="ARBA" id="ARBA00022553"/>
    </source>
</evidence>
<dbReference type="PROSITE" id="PS50110">
    <property type="entry name" value="RESPONSE_REGULATORY"/>
    <property type="match status" value="1"/>
</dbReference>
<dbReference type="RefSeq" id="WP_143004109.1">
    <property type="nucleotide sequence ID" value="NZ_FMUN01000004.1"/>
</dbReference>
<evidence type="ECO:0000256" key="6">
    <source>
        <dbReference type="ARBA" id="ARBA00022777"/>
    </source>
</evidence>
<dbReference type="Gene3D" id="1.20.120.160">
    <property type="entry name" value="HPT domain"/>
    <property type="match status" value="1"/>
</dbReference>
<dbReference type="InterPro" id="IPR003594">
    <property type="entry name" value="HATPase_dom"/>
</dbReference>
<dbReference type="PRINTS" id="PR00344">
    <property type="entry name" value="BCTRLSENSOR"/>
</dbReference>
<feature type="transmembrane region" description="Helical" evidence="13">
    <location>
        <begin position="137"/>
        <end position="159"/>
    </location>
</feature>
<dbReference type="Pfam" id="PF01627">
    <property type="entry name" value="Hpt"/>
    <property type="match status" value="1"/>
</dbReference>
<dbReference type="PROSITE" id="PS50109">
    <property type="entry name" value="HIS_KIN"/>
    <property type="match status" value="1"/>
</dbReference>
<accession>A0A1G5EKI7</accession>
<dbReference type="EC" id="2.7.13.3" evidence="2"/>
<evidence type="ECO:0000256" key="7">
    <source>
        <dbReference type="ARBA" id="ARBA00022840"/>
    </source>
</evidence>
<dbReference type="EMBL" id="FMUN01000004">
    <property type="protein sequence ID" value="SCY27462.1"/>
    <property type="molecule type" value="Genomic_DNA"/>
</dbReference>
<protein>
    <recommendedName>
        <fullName evidence="2">histidine kinase</fullName>
        <ecNumber evidence="2">2.7.13.3</ecNumber>
    </recommendedName>
</protein>
<feature type="compositionally biased region" description="Low complexity" evidence="12">
    <location>
        <begin position="706"/>
        <end position="719"/>
    </location>
</feature>
<reference evidence="18" key="1">
    <citation type="submission" date="2016-10" db="EMBL/GenBank/DDBJ databases">
        <authorList>
            <person name="Varghese N."/>
        </authorList>
    </citation>
    <scope>NUCLEOTIDE SEQUENCE [LARGE SCALE GENOMIC DNA]</scope>
    <source>
        <strain evidence="18">HL 19</strain>
    </source>
</reference>
<evidence type="ECO:0000256" key="11">
    <source>
        <dbReference type="SAM" id="Coils"/>
    </source>
</evidence>
<dbReference type="AlphaFoldDB" id="A0A1G5EKI7"/>
<dbReference type="Gene3D" id="3.40.50.2300">
    <property type="match status" value="1"/>
</dbReference>
<dbReference type="PROSITE" id="PS50894">
    <property type="entry name" value="HPT"/>
    <property type="match status" value="1"/>
</dbReference>
<keyword evidence="13" id="KW-0472">Membrane</keyword>
<organism evidence="17 18">
    <name type="scientific">Thiohalorhabdus denitrificans</name>
    <dbReference type="NCBI Taxonomy" id="381306"/>
    <lineage>
        <taxon>Bacteria</taxon>
        <taxon>Pseudomonadati</taxon>
        <taxon>Pseudomonadota</taxon>
        <taxon>Gammaproteobacteria</taxon>
        <taxon>Thiohalorhabdales</taxon>
        <taxon>Thiohalorhabdaceae</taxon>
        <taxon>Thiohalorhabdus</taxon>
    </lineage>
</organism>
<evidence type="ECO:0000256" key="8">
    <source>
        <dbReference type="ARBA" id="ARBA00023012"/>
    </source>
</evidence>
<dbReference type="SMART" id="SM00448">
    <property type="entry name" value="REC"/>
    <property type="match status" value="1"/>
</dbReference>
<evidence type="ECO:0000256" key="1">
    <source>
        <dbReference type="ARBA" id="ARBA00000085"/>
    </source>
</evidence>
<keyword evidence="6 17" id="KW-0418">Kinase</keyword>
<dbReference type="InterPro" id="IPR036641">
    <property type="entry name" value="HPT_dom_sf"/>
</dbReference>
<dbReference type="Gene3D" id="3.30.565.10">
    <property type="entry name" value="Histidine kinase-like ATPase, C-terminal domain"/>
    <property type="match status" value="1"/>
</dbReference>
<dbReference type="Pfam" id="PF00072">
    <property type="entry name" value="Response_reg"/>
    <property type="match status" value="1"/>
</dbReference>
<dbReference type="CDD" id="cd00082">
    <property type="entry name" value="HisKA"/>
    <property type="match status" value="1"/>
</dbReference>
<dbReference type="FunFam" id="3.30.565.10:FF:000078">
    <property type="entry name" value="Two-component sensor histidine kinase"/>
    <property type="match status" value="1"/>
</dbReference>
<feature type="transmembrane region" description="Helical" evidence="13">
    <location>
        <begin position="65"/>
        <end position="84"/>
    </location>
</feature>
<evidence type="ECO:0000259" key="15">
    <source>
        <dbReference type="PROSITE" id="PS50110"/>
    </source>
</evidence>
<dbReference type="InterPro" id="IPR005467">
    <property type="entry name" value="His_kinase_dom"/>
</dbReference>
<dbReference type="InterPro" id="IPR001789">
    <property type="entry name" value="Sig_transdc_resp-reg_receiver"/>
</dbReference>
<feature type="transmembrane region" description="Helical" evidence="13">
    <location>
        <begin position="104"/>
        <end position="125"/>
    </location>
</feature>
<dbReference type="CDD" id="cd17546">
    <property type="entry name" value="REC_hyHK_CKI1_RcsC-like"/>
    <property type="match status" value="1"/>
</dbReference>
<keyword evidence="5" id="KW-0547">Nucleotide-binding</keyword>
<dbReference type="PANTHER" id="PTHR45339:SF5">
    <property type="entry name" value="HISTIDINE KINASE"/>
    <property type="match status" value="1"/>
</dbReference>
<keyword evidence="4" id="KW-0808">Transferase</keyword>
<sequence length="843" mass="91785">MFRIARAKSWSAGWLGRVLDRYRNRPDSEHEQAVVRVGVASAITAYLSIYGSVHPGAYAGMAGALEILGLFLVFGVALLAWIGVRPGPSHGRRLIANISDHGTLSLLLALYGEAVAPLYIVYLWVVVGNGLRFGQGYLYLSMGLALAGFLGVILSHPFWQENPTLAWGLWTGLVVLPLYFSALLAKLIRARAEAEAANRAKSQFLANMSHEIRTPMNGVIGMIDLLGDTSLTPMQRHFTQTAQRSARALLELLENVLDLSKIEAGKLTLQEEDFDLYATVRGTVDMLAHQAEQKGLRLDLHIDPHTPCRVRGDEVRLRQILINLINNAIKFTERGHVEVRICPSPEPEGSLRVCFEVVDTGIGIAEDVQEHIFEVFTQADGSITRRYGGTGLGTAISKQLVNLLGGTIQVESHPGIGTLFQVSLPWQPPEQEAGAEVMGPGGGVLLLTRDPVLRDRLMEWFALWGLQAEVVGSQDEVLARTGRPGARFRGVVIDEGELLDPSAFLACCRAPGNPSDPGLVLLRRDPDSRRLQGLEGRFDSVLDLPPDKPLLFNALYALQAELPRDERVVDLARRRAKRQGRERPRYILVAEDNPTNQEVIGLILEKGGYAARTVADGEEALQALEEEAFDLAILDMHMPERSGPEVVKLHRFMDTGDRPMPFVLLTANVTSEAAREAEEAGVAAFLTKPVEAQRLLETLEQALDRGAAPAGAGTPSGEAAETEEGALVSSRTMKELAGMSRDPSLLADLIQGFLRDSEDLLERMEKAAEECRLEELQGCAHSLKGSAGNLGVEAVANVCERLQRASATDLAAGGIAHELEGLRDLLARARPALLLHASGQLQH</sequence>
<evidence type="ECO:0000256" key="2">
    <source>
        <dbReference type="ARBA" id="ARBA00012438"/>
    </source>
</evidence>
<keyword evidence="8" id="KW-0902">Two-component regulatory system</keyword>
<evidence type="ECO:0000256" key="9">
    <source>
        <dbReference type="PROSITE-ProRule" id="PRU00110"/>
    </source>
</evidence>
<dbReference type="Pfam" id="PF02518">
    <property type="entry name" value="HATPase_c"/>
    <property type="match status" value="1"/>
</dbReference>
<keyword evidence="3 10" id="KW-0597">Phosphoprotein</keyword>
<feature type="domain" description="Response regulatory" evidence="15">
    <location>
        <begin position="586"/>
        <end position="703"/>
    </location>
</feature>
<keyword evidence="18" id="KW-1185">Reference proteome</keyword>
<dbReference type="InterPro" id="IPR003661">
    <property type="entry name" value="HisK_dim/P_dom"/>
</dbReference>
<feature type="domain" description="HPt" evidence="16">
    <location>
        <begin position="742"/>
        <end position="840"/>
    </location>
</feature>
<name>A0A1G5EKI7_9GAMM</name>
<proteinExistence type="predicted"/>
<comment type="catalytic activity">
    <reaction evidence="1">
        <text>ATP + protein L-histidine = ADP + protein N-phospho-L-histidine.</text>
        <dbReference type="EC" id="2.7.13.3"/>
    </reaction>
</comment>
<keyword evidence="11" id="KW-0175">Coiled coil</keyword>
<dbReference type="SMART" id="SM00387">
    <property type="entry name" value="HATPase_c"/>
    <property type="match status" value="1"/>
</dbReference>
<feature type="transmembrane region" description="Helical" evidence="13">
    <location>
        <begin position="165"/>
        <end position="185"/>
    </location>
</feature>
<dbReference type="OrthoDB" id="5563233at2"/>
<feature type="transmembrane region" description="Helical" evidence="13">
    <location>
        <begin position="33"/>
        <end position="53"/>
    </location>
</feature>
<dbReference type="FunFam" id="1.10.287.130:FF:000002">
    <property type="entry name" value="Two-component osmosensing histidine kinase"/>
    <property type="match status" value="1"/>
</dbReference>
<feature type="modified residue" description="Phosphohistidine" evidence="9">
    <location>
        <position position="781"/>
    </location>
</feature>
<feature type="coiled-coil region" evidence="11">
    <location>
        <begin position="750"/>
        <end position="777"/>
    </location>
</feature>
<dbReference type="Gene3D" id="1.10.287.130">
    <property type="match status" value="1"/>
</dbReference>
<dbReference type="SUPFAM" id="SSF47384">
    <property type="entry name" value="Homodimeric domain of signal transducing histidine kinase"/>
    <property type="match status" value="1"/>
</dbReference>
<evidence type="ECO:0000313" key="18">
    <source>
        <dbReference type="Proteomes" id="UP000183104"/>
    </source>
</evidence>
<dbReference type="InterPro" id="IPR036097">
    <property type="entry name" value="HisK_dim/P_sf"/>
</dbReference>
<dbReference type="SMART" id="SM00388">
    <property type="entry name" value="HisKA"/>
    <property type="match status" value="1"/>
</dbReference>
<dbReference type="InterPro" id="IPR008207">
    <property type="entry name" value="Sig_transdc_His_kin_Hpt_dom"/>
</dbReference>
<dbReference type="InterPro" id="IPR036890">
    <property type="entry name" value="HATPase_C_sf"/>
</dbReference>
<dbReference type="SUPFAM" id="SSF47226">
    <property type="entry name" value="Histidine-containing phosphotransfer domain, HPT domain"/>
    <property type="match status" value="1"/>
</dbReference>
<gene>
    <name evidence="17" type="ORF">SAMN05661077_1671</name>
</gene>
<dbReference type="PANTHER" id="PTHR45339">
    <property type="entry name" value="HYBRID SIGNAL TRANSDUCTION HISTIDINE KINASE J"/>
    <property type="match status" value="1"/>
</dbReference>
<feature type="region of interest" description="Disordered" evidence="12">
    <location>
        <begin position="706"/>
        <end position="726"/>
    </location>
</feature>
<evidence type="ECO:0000256" key="12">
    <source>
        <dbReference type="SAM" id="MobiDB-lite"/>
    </source>
</evidence>
<evidence type="ECO:0000256" key="10">
    <source>
        <dbReference type="PROSITE-ProRule" id="PRU00169"/>
    </source>
</evidence>
<dbReference type="InterPro" id="IPR004358">
    <property type="entry name" value="Sig_transdc_His_kin-like_C"/>
</dbReference>
<dbReference type="Pfam" id="PF00512">
    <property type="entry name" value="HisKA"/>
    <property type="match status" value="1"/>
</dbReference>
<evidence type="ECO:0000256" key="4">
    <source>
        <dbReference type="ARBA" id="ARBA00022679"/>
    </source>
</evidence>
<keyword evidence="7" id="KW-0067">ATP-binding</keyword>
<feature type="domain" description="Histidine kinase" evidence="14">
    <location>
        <begin position="207"/>
        <end position="428"/>
    </location>
</feature>